<keyword evidence="3" id="KW-1185">Reference proteome</keyword>
<dbReference type="AlphaFoldDB" id="A0A1R2AW04"/>
<sequence>MSDQNSPRPHVRITKKLPELLSTKKNDEAKLLLESALTDNSLPTHVKISALNTLACVNSRMNLNKQALELLKQAILYKDTMNDLYTAATLINLAAVLSLLSDHKNAYKFLLKSLRLLKNQKKQEELLCVLYYNISAELIYLKKPQDSLAYFHLGWNIVRENFLNTNLSFMYSCSIAQPHIKRSSEVTSGDVKINKEKIKVKHTRCKTLSRSKDATTLISPLLSPRIDSKPKLNATKTETKLKKTNISISNPIIKKHKNNAISSYKSANAKDLNIHRIENRINKITTHIDSLQKQLTNFNEKVQPIKGECLNSGLPSTREKT</sequence>
<dbReference type="SMART" id="SM00028">
    <property type="entry name" value="TPR"/>
    <property type="match status" value="3"/>
</dbReference>
<name>A0A1R2AW04_9CILI</name>
<evidence type="ECO:0000256" key="1">
    <source>
        <dbReference type="SAM" id="Coils"/>
    </source>
</evidence>
<proteinExistence type="predicted"/>
<accession>A0A1R2AW04</accession>
<dbReference type="SUPFAM" id="SSF48452">
    <property type="entry name" value="TPR-like"/>
    <property type="match status" value="1"/>
</dbReference>
<protein>
    <submittedName>
        <fullName evidence="2">Uncharacterized protein</fullName>
    </submittedName>
</protein>
<reference evidence="2 3" key="1">
    <citation type="submission" date="2016-11" db="EMBL/GenBank/DDBJ databases">
        <title>The macronuclear genome of Stentor coeruleus: a giant cell with tiny introns.</title>
        <authorList>
            <person name="Slabodnick M."/>
            <person name="Ruby J.G."/>
            <person name="Reiff S.B."/>
            <person name="Swart E.C."/>
            <person name="Gosai S."/>
            <person name="Prabakaran S."/>
            <person name="Witkowska E."/>
            <person name="Larue G.E."/>
            <person name="Fisher S."/>
            <person name="Freeman R.M."/>
            <person name="Gunawardena J."/>
            <person name="Chu W."/>
            <person name="Stover N.A."/>
            <person name="Gregory B.D."/>
            <person name="Nowacki M."/>
            <person name="Derisi J."/>
            <person name="Roy S.W."/>
            <person name="Marshall W.F."/>
            <person name="Sood P."/>
        </authorList>
    </citation>
    <scope>NUCLEOTIDE SEQUENCE [LARGE SCALE GENOMIC DNA]</scope>
    <source>
        <strain evidence="2">WM001</strain>
    </source>
</reference>
<evidence type="ECO:0000313" key="2">
    <source>
        <dbReference type="EMBL" id="OMJ68711.1"/>
    </source>
</evidence>
<dbReference type="EMBL" id="MPUH01001291">
    <property type="protein sequence ID" value="OMJ68711.1"/>
    <property type="molecule type" value="Genomic_DNA"/>
</dbReference>
<evidence type="ECO:0000313" key="3">
    <source>
        <dbReference type="Proteomes" id="UP000187209"/>
    </source>
</evidence>
<organism evidence="2 3">
    <name type="scientific">Stentor coeruleus</name>
    <dbReference type="NCBI Taxonomy" id="5963"/>
    <lineage>
        <taxon>Eukaryota</taxon>
        <taxon>Sar</taxon>
        <taxon>Alveolata</taxon>
        <taxon>Ciliophora</taxon>
        <taxon>Postciliodesmatophora</taxon>
        <taxon>Heterotrichea</taxon>
        <taxon>Heterotrichida</taxon>
        <taxon>Stentoridae</taxon>
        <taxon>Stentor</taxon>
    </lineage>
</organism>
<dbReference type="Gene3D" id="1.25.40.10">
    <property type="entry name" value="Tetratricopeptide repeat domain"/>
    <property type="match status" value="1"/>
</dbReference>
<keyword evidence="1" id="KW-0175">Coiled coil</keyword>
<dbReference type="InterPro" id="IPR019734">
    <property type="entry name" value="TPR_rpt"/>
</dbReference>
<dbReference type="Proteomes" id="UP000187209">
    <property type="component" value="Unassembled WGS sequence"/>
</dbReference>
<gene>
    <name evidence="2" type="ORF">SteCoe_33764</name>
</gene>
<comment type="caution">
    <text evidence="2">The sequence shown here is derived from an EMBL/GenBank/DDBJ whole genome shotgun (WGS) entry which is preliminary data.</text>
</comment>
<feature type="coiled-coil region" evidence="1">
    <location>
        <begin position="274"/>
        <end position="301"/>
    </location>
</feature>
<dbReference type="InterPro" id="IPR011990">
    <property type="entry name" value="TPR-like_helical_dom_sf"/>
</dbReference>